<dbReference type="RefSeq" id="WP_149813448.1">
    <property type="nucleotide sequence ID" value="NZ_VUKA01000012.1"/>
</dbReference>
<dbReference type="PANTHER" id="PTHR43713:SF3">
    <property type="entry name" value="GLUTAMATE-1-SEMIALDEHYDE 2,1-AMINOMUTASE 1, CHLOROPLASTIC-RELATED"/>
    <property type="match status" value="1"/>
</dbReference>
<evidence type="ECO:0000256" key="2">
    <source>
        <dbReference type="ARBA" id="ARBA00022898"/>
    </source>
</evidence>
<dbReference type="OrthoDB" id="9801052at2"/>
<dbReference type="InterPro" id="IPR005814">
    <property type="entry name" value="Aminotrans_3"/>
</dbReference>
<dbReference type="PANTHER" id="PTHR43713">
    <property type="entry name" value="GLUTAMATE-1-SEMIALDEHYDE 2,1-AMINOMUTASE"/>
    <property type="match status" value="1"/>
</dbReference>
<evidence type="ECO:0000313" key="5">
    <source>
        <dbReference type="Proteomes" id="UP000322110"/>
    </source>
</evidence>
<dbReference type="Gene3D" id="3.90.1150.10">
    <property type="entry name" value="Aspartate Aminotransferase, domain 1"/>
    <property type="match status" value="1"/>
</dbReference>
<evidence type="ECO:0000256" key="1">
    <source>
        <dbReference type="ARBA" id="ARBA00001933"/>
    </source>
</evidence>
<dbReference type="GO" id="GO:0030170">
    <property type="term" value="F:pyridoxal phosphate binding"/>
    <property type="evidence" value="ECO:0007669"/>
    <property type="project" value="InterPro"/>
</dbReference>
<dbReference type="InterPro" id="IPR015422">
    <property type="entry name" value="PyrdxlP-dep_Trfase_small"/>
</dbReference>
<dbReference type="GO" id="GO:0008483">
    <property type="term" value="F:transaminase activity"/>
    <property type="evidence" value="ECO:0007669"/>
    <property type="project" value="UniProtKB-KW"/>
</dbReference>
<proteinExistence type="inferred from homology"/>
<organism evidence="4 5">
    <name type="scientific">Teichococcus oryzae</name>
    <dbReference type="NCBI Taxonomy" id="1608942"/>
    <lineage>
        <taxon>Bacteria</taxon>
        <taxon>Pseudomonadati</taxon>
        <taxon>Pseudomonadota</taxon>
        <taxon>Alphaproteobacteria</taxon>
        <taxon>Acetobacterales</taxon>
        <taxon>Roseomonadaceae</taxon>
        <taxon>Roseomonas</taxon>
    </lineage>
</organism>
<dbReference type="AlphaFoldDB" id="A0A5B2TBY2"/>
<comment type="similarity">
    <text evidence="3">Belongs to the class-III pyridoxal-phosphate-dependent aminotransferase family.</text>
</comment>
<comment type="caution">
    <text evidence="4">The sequence shown here is derived from an EMBL/GenBank/DDBJ whole genome shotgun (WGS) entry which is preliminary data.</text>
</comment>
<dbReference type="Gene3D" id="3.40.640.10">
    <property type="entry name" value="Type I PLP-dependent aspartate aminotransferase-like (Major domain)"/>
    <property type="match status" value="1"/>
</dbReference>
<dbReference type="InterPro" id="IPR015424">
    <property type="entry name" value="PyrdxlP-dep_Trfase"/>
</dbReference>
<dbReference type="Pfam" id="PF00202">
    <property type="entry name" value="Aminotran_3"/>
    <property type="match status" value="1"/>
</dbReference>
<comment type="cofactor">
    <cofactor evidence="1">
        <name>pyridoxal 5'-phosphate</name>
        <dbReference type="ChEBI" id="CHEBI:597326"/>
    </cofactor>
</comment>
<keyword evidence="4" id="KW-0808">Transferase</keyword>
<gene>
    <name evidence="4" type="ORF">F0Q34_17010</name>
</gene>
<keyword evidence="5" id="KW-1185">Reference proteome</keyword>
<reference evidence="4 5" key="1">
    <citation type="journal article" date="2015" name="Int. J. Syst. Evol. Microbiol.">
        <title>Roseomonas oryzae sp. nov., isolated from paddy rhizosphere soil.</title>
        <authorList>
            <person name="Ramaprasad E.V."/>
            <person name="Sasikala Ch."/>
            <person name="Ramana Ch.V."/>
        </authorList>
    </citation>
    <scope>NUCLEOTIDE SEQUENCE [LARGE SCALE GENOMIC DNA]</scope>
    <source>
        <strain evidence="4 5">KCTC 42542</strain>
    </source>
</reference>
<keyword evidence="2 3" id="KW-0663">Pyridoxal phosphate</keyword>
<dbReference type="InterPro" id="IPR015421">
    <property type="entry name" value="PyrdxlP-dep_Trfase_major"/>
</dbReference>
<dbReference type="EMBL" id="VUKA01000012">
    <property type="protein sequence ID" value="KAA2212017.1"/>
    <property type="molecule type" value="Genomic_DNA"/>
</dbReference>
<accession>A0A5B2TBY2</accession>
<name>A0A5B2TBY2_9PROT</name>
<sequence length="442" mass="47061">MSASAVLRRNSDLGDAVAEARARYAGRRPQSAALREKAMEVMPGGNTRTLLSYAPFPTAMARGEDCRLWDIDGHSYLDLCGEYTAGLFGHSQPRIHEVLHATLQRGINLAAVGENEEKLARLLCGRFPSLDKVRFTNSGTEGNLMALTVARVFTGRDTVMVFRGGYHGGVLTFPLSGSNPATLPLSFTLADYNDIESATAVANAHAGSLAAILVEPMQGSGGCIPASPEFLAALRSLADKTGALLIFDEVMTSRMSAGGMQARLGITPDLTTLGKYIGGGMSFGGFGGRADIMELFESRVPHAGTFNNNVLTMAAGCVAMGEIFTAEVAELLFQRGEDLRAQVNDVARAAKVPVCFTGIGSLLNVHFRLPAPDRGYASTADEEALRELFFFDMLEAGIYLARRGMVALSLPVGPAELDHFVKAVTEFCESRAPLLRAGSAAQ</sequence>
<evidence type="ECO:0000313" key="4">
    <source>
        <dbReference type="EMBL" id="KAA2212017.1"/>
    </source>
</evidence>
<dbReference type="Proteomes" id="UP000322110">
    <property type="component" value="Unassembled WGS sequence"/>
</dbReference>
<keyword evidence="4" id="KW-0032">Aminotransferase</keyword>
<protein>
    <submittedName>
        <fullName evidence="4">Aminotransferase class III-fold pyridoxal phosphate-dependent enzyme</fullName>
    </submittedName>
</protein>
<dbReference type="SUPFAM" id="SSF53383">
    <property type="entry name" value="PLP-dependent transferases"/>
    <property type="match status" value="1"/>
</dbReference>
<evidence type="ECO:0000256" key="3">
    <source>
        <dbReference type="RuleBase" id="RU003560"/>
    </source>
</evidence>